<feature type="compositionally biased region" description="Low complexity" evidence="1">
    <location>
        <begin position="119"/>
        <end position="156"/>
    </location>
</feature>
<evidence type="ECO:0000313" key="3">
    <source>
        <dbReference type="Proteomes" id="UP000485058"/>
    </source>
</evidence>
<name>A0A699ZSF2_HAELA</name>
<proteinExistence type="predicted"/>
<feature type="region of interest" description="Disordered" evidence="1">
    <location>
        <begin position="1"/>
        <end position="30"/>
    </location>
</feature>
<sequence>MDVTRLAAMQPYSIQPPGHKPSGPDADIDSQARVGTADGITDRITEAQSSCIQAFLAAHSSHFNSVWHCTFEAHSTSDSEAEAAPGPGLEVLHTGARPAAAAPPLETHGAPRSTPRTMAATSSSLPSSPSHSQHPHPALAAAASPSTPATCLSAAAHGTRRSMSSSDGLAAADCWQQDVQGLSSPGEEAL</sequence>
<dbReference type="EMBL" id="BLLF01002898">
    <property type="protein sequence ID" value="GFH25717.1"/>
    <property type="molecule type" value="Genomic_DNA"/>
</dbReference>
<dbReference type="AlphaFoldDB" id="A0A699ZSF2"/>
<accession>A0A699ZSF2</accession>
<gene>
    <name evidence="2" type="ORF">HaLaN_23725</name>
</gene>
<keyword evidence="3" id="KW-1185">Reference proteome</keyword>
<comment type="caution">
    <text evidence="2">The sequence shown here is derived from an EMBL/GenBank/DDBJ whole genome shotgun (WGS) entry which is preliminary data.</text>
</comment>
<organism evidence="2 3">
    <name type="scientific">Haematococcus lacustris</name>
    <name type="common">Green alga</name>
    <name type="synonym">Haematococcus pluvialis</name>
    <dbReference type="NCBI Taxonomy" id="44745"/>
    <lineage>
        <taxon>Eukaryota</taxon>
        <taxon>Viridiplantae</taxon>
        <taxon>Chlorophyta</taxon>
        <taxon>core chlorophytes</taxon>
        <taxon>Chlorophyceae</taxon>
        <taxon>CS clade</taxon>
        <taxon>Chlamydomonadales</taxon>
        <taxon>Haematococcaceae</taxon>
        <taxon>Haematococcus</taxon>
    </lineage>
</organism>
<feature type="region of interest" description="Disordered" evidence="1">
    <location>
        <begin position="78"/>
        <end position="169"/>
    </location>
</feature>
<evidence type="ECO:0000313" key="2">
    <source>
        <dbReference type="EMBL" id="GFH25717.1"/>
    </source>
</evidence>
<dbReference type="Proteomes" id="UP000485058">
    <property type="component" value="Unassembled WGS sequence"/>
</dbReference>
<protein>
    <submittedName>
        <fullName evidence="2">Uncharacterized protein</fullName>
    </submittedName>
</protein>
<evidence type="ECO:0000256" key="1">
    <source>
        <dbReference type="SAM" id="MobiDB-lite"/>
    </source>
</evidence>
<reference evidence="2 3" key="1">
    <citation type="submission" date="2020-02" db="EMBL/GenBank/DDBJ databases">
        <title>Draft genome sequence of Haematococcus lacustris strain NIES-144.</title>
        <authorList>
            <person name="Morimoto D."/>
            <person name="Nakagawa S."/>
            <person name="Yoshida T."/>
            <person name="Sawayama S."/>
        </authorList>
    </citation>
    <scope>NUCLEOTIDE SEQUENCE [LARGE SCALE GENOMIC DNA]</scope>
    <source>
        <strain evidence="2 3">NIES-144</strain>
    </source>
</reference>